<dbReference type="AlphaFoldDB" id="A0A1Y1SI15"/>
<dbReference type="RefSeq" id="WP_083559450.1">
    <property type="nucleotide sequence ID" value="NZ_AQQV01000001.1"/>
</dbReference>
<organism evidence="2 3">
    <name type="scientific">Oceanococcus atlanticus</name>
    <dbReference type="NCBI Taxonomy" id="1317117"/>
    <lineage>
        <taxon>Bacteria</taxon>
        <taxon>Pseudomonadati</taxon>
        <taxon>Pseudomonadota</taxon>
        <taxon>Gammaproteobacteria</taxon>
        <taxon>Chromatiales</taxon>
        <taxon>Oceanococcaceae</taxon>
        <taxon>Oceanococcus</taxon>
    </lineage>
</organism>
<accession>A0A1Y1SI15</accession>
<gene>
    <name evidence="2" type="ORF">ATO7_03150</name>
</gene>
<evidence type="ECO:0000313" key="3">
    <source>
        <dbReference type="Proteomes" id="UP000192342"/>
    </source>
</evidence>
<proteinExistence type="predicted"/>
<evidence type="ECO:0000313" key="2">
    <source>
        <dbReference type="EMBL" id="ORE88839.1"/>
    </source>
</evidence>
<dbReference type="EMBL" id="AQQV01000001">
    <property type="protein sequence ID" value="ORE88839.1"/>
    <property type="molecule type" value="Genomic_DNA"/>
</dbReference>
<dbReference type="Pfam" id="PF00561">
    <property type="entry name" value="Abhydrolase_1"/>
    <property type="match status" value="1"/>
</dbReference>
<reference evidence="2 3" key="1">
    <citation type="submission" date="2013-04" db="EMBL/GenBank/DDBJ databases">
        <title>Oceanococcus atlanticus 22II-S10r2 Genome Sequencing.</title>
        <authorList>
            <person name="Lai Q."/>
            <person name="Li G."/>
            <person name="Shao Z."/>
        </authorList>
    </citation>
    <scope>NUCLEOTIDE SEQUENCE [LARGE SCALE GENOMIC DNA]</scope>
    <source>
        <strain evidence="2 3">22II-S10r2</strain>
    </source>
</reference>
<dbReference type="Gene3D" id="3.40.50.1820">
    <property type="entry name" value="alpha/beta hydrolase"/>
    <property type="match status" value="1"/>
</dbReference>
<sequence>MADSPSNWQPPWLQLPGESRALIEWLRKPHAQAHPEWPQGQGIPVLVIPGFGQSAKSTTPLRKLLKAQGFVPYDWAQGRNMGLKSGMTAALLRLISTLHEKHQHKLALIGWSLGGVIARELARKQPGNIAHVMSLGSPLAGGQATTLDTLFSLINRKPGPKPGHNPERYQPPPVRCTAIYTRSDGIVNWRASCEPTGPNTENIEVRGSHLGLGVNPQVWHAICHRLSPTTRDLPYLPD</sequence>
<dbReference type="InterPro" id="IPR029058">
    <property type="entry name" value="AB_hydrolase_fold"/>
</dbReference>
<dbReference type="Proteomes" id="UP000192342">
    <property type="component" value="Unassembled WGS sequence"/>
</dbReference>
<dbReference type="OrthoDB" id="9779853at2"/>
<keyword evidence="3" id="KW-1185">Reference proteome</keyword>
<name>A0A1Y1SI15_9GAMM</name>
<protein>
    <recommendedName>
        <fullName evidence="1">AB hydrolase-1 domain-containing protein</fullName>
    </recommendedName>
</protein>
<evidence type="ECO:0000259" key="1">
    <source>
        <dbReference type="Pfam" id="PF00561"/>
    </source>
</evidence>
<feature type="domain" description="AB hydrolase-1" evidence="1">
    <location>
        <begin position="49"/>
        <end position="137"/>
    </location>
</feature>
<comment type="caution">
    <text evidence="2">The sequence shown here is derived from an EMBL/GenBank/DDBJ whole genome shotgun (WGS) entry which is preliminary data.</text>
</comment>
<dbReference type="InterPro" id="IPR000073">
    <property type="entry name" value="AB_hydrolase_1"/>
</dbReference>
<dbReference type="STRING" id="1317117.ATO7_03150"/>
<dbReference type="SUPFAM" id="SSF53474">
    <property type="entry name" value="alpha/beta-Hydrolases"/>
    <property type="match status" value="1"/>
</dbReference>